<keyword evidence="1" id="KW-1133">Transmembrane helix</keyword>
<gene>
    <name evidence="3" type="ORF">LI82_10420</name>
</gene>
<feature type="transmembrane region" description="Helical" evidence="1">
    <location>
        <begin position="145"/>
        <end position="163"/>
    </location>
</feature>
<accession>A0A099T1Q2</accession>
<dbReference type="Pfam" id="PF02517">
    <property type="entry name" value="Rce1-like"/>
    <property type="match status" value="1"/>
</dbReference>
<dbReference type="AlphaFoldDB" id="A0A099T1Q2"/>
<dbReference type="GO" id="GO:0004175">
    <property type="term" value="F:endopeptidase activity"/>
    <property type="evidence" value="ECO:0007669"/>
    <property type="project" value="UniProtKB-ARBA"/>
</dbReference>
<keyword evidence="3" id="KW-0378">Hydrolase</keyword>
<feature type="transmembrane region" description="Helical" evidence="1">
    <location>
        <begin position="255"/>
        <end position="276"/>
    </location>
</feature>
<feature type="transmembrane region" description="Helical" evidence="1">
    <location>
        <begin position="208"/>
        <end position="228"/>
    </location>
</feature>
<dbReference type="InterPro" id="IPR003675">
    <property type="entry name" value="Rce1/LyrA-like_dom"/>
</dbReference>
<proteinExistence type="predicted"/>
<organism evidence="3 4">
    <name type="scientific">Methanococcoides methylutens</name>
    <dbReference type="NCBI Taxonomy" id="2226"/>
    <lineage>
        <taxon>Archaea</taxon>
        <taxon>Methanobacteriati</taxon>
        <taxon>Methanobacteriota</taxon>
        <taxon>Stenosarchaea group</taxon>
        <taxon>Methanomicrobia</taxon>
        <taxon>Methanosarcinales</taxon>
        <taxon>Methanosarcinaceae</taxon>
        <taxon>Methanococcoides</taxon>
    </lineage>
</organism>
<evidence type="ECO:0000259" key="2">
    <source>
        <dbReference type="Pfam" id="PF02517"/>
    </source>
</evidence>
<name>A0A099T1Q2_METMT</name>
<evidence type="ECO:0000256" key="1">
    <source>
        <dbReference type="SAM" id="Phobius"/>
    </source>
</evidence>
<feature type="transmembrane region" description="Helical" evidence="1">
    <location>
        <begin position="54"/>
        <end position="74"/>
    </location>
</feature>
<keyword evidence="1" id="KW-0812">Transmembrane</keyword>
<keyword evidence="3" id="KW-0645">Protease</keyword>
<feature type="transmembrane region" description="Helical" evidence="1">
    <location>
        <begin position="81"/>
        <end position="102"/>
    </location>
</feature>
<sequence>METETEVKAIVVEDKLLNKIRRMDQLQIDLLVIAIPSLMIIIAEMSLFSGMTKFTIWTHLILLTMLTLSTMIFNDKNRQHIAYAFILLSLLRILNLSMPVFFEMTLHSYVFIYATLAIPIYILVKDQNISLSHLGINKNIRYYDLPLVLIASIVIAAGEFFIIKPGYLIPDISLLNLLKISIIMIFFVGLIEELVFRSILQTKLEEMIGKYQGLVLATILFAVMHSGYGTPYEIAFSGFAGFVLGTMYLIRRNLFLVTMTQGFVNILLFGLLPHIITP</sequence>
<reference evidence="3 4" key="1">
    <citation type="submission" date="2014-09" db="EMBL/GenBank/DDBJ databases">
        <title>Draft genome sequence of an obligately methylotrophic methanogen, Methanococcoides methylutens, isolated from marine sediment.</title>
        <authorList>
            <person name="Guan Y."/>
            <person name="Ngugi D.K."/>
            <person name="Blom J."/>
            <person name="Ali S."/>
            <person name="Ferry J.G."/>
            <person name="Stingl U."/>
        </authorList>
    </citation>
    <scope>NUCLEOTIDE SEQUENCE [LARGE SCALE GENOMIC DNA]</scope>
    <source>
        <strain evidence="3 4">DSM 2657</strain>
    </source>
</reference>
<dbReference type="RefSeq" id="WP_236622727.1">
    <property type="nucleotide sequence ID" value="NZ_CAAGSM010000001.1"/>
</dbReference>
<evidence type="ECO:0000313" key="4">
    <source>
        <dbReference type="Proteomes" id="UP000029859"/>
    </source>
</evidence>
<dbReference type="GO" id="GO:0080120">
    <property type="term" value="P:CAAX-box protein maturation"/>
    <property type="evidence" value="ECO:0007669"/>
    <property type="project" value="UniProtKB-ARBA"/>
</dbReference>
<dbReference type="Proteomes" id="UP000029859">
    <property type="component" value="Unassembled WGS sequence"/>
</dbReference>
<protein>
    <submittedName>
        <fullName evidence="3">CAAX protease</fullName>
    </submittedName>
</protein>
<dbReference type="EMBL" id="JRHO01000014">
    <property type="protein sequence ID" value="KGK98131.1"/>
    <property type="molecule type" value="Genomic_DNA"/>
</dbReference>
<comment type="caution">
    <text evidence="3">The sequence shown here is derived from an EMBL/GenBank/DDBJ whole genome shotgun (WGS) entry which is preliminary data.</text>
</comment>
<dbReference type="GO" id="GO:0006508">
    <property type="term" value="P:proteolysis"/>
    <property type="evidence" value="ECO:0007669"/>
    <property type="project" value="UniProtKB-KW"/>
</dbReference>
<keyword evidence="1" id="KW-0472">Membrane</keyword>
<feature type="transmembrane region" description="Helical" evidence="1">
    <location>
        <begin position="175"/>
        <end position="196"/>
    </location>
</feature>
<keyword evidence="4" id="KW-1185">Reference proteome</keyword>
<feature type="transmembrane region" description="Helical" evidence="1">
    <location>
        <begin position="28"/>
        <end position="48"/>
    </location>
</feature>
<feature type="transmembrane region" description="Helical" evidence="1">
    <location>
        <begin position="108"/>
        <end position="124"/>
    </location>
</feature>
<evidence type="ECO:0000313" key="3">
    <source>
        <dbReference type="EMBL" id="KGK98131.1"/>
    </source>
</evidence>
<feature type="domain" description="CAAX prenyl protease 2/Lysostaphin resistance protein A-like" evidence="2">
    <location>
        <begin position="178"/>
        <end position="266"/>
    </location>
</feature>